<evidence type="ECO:0000313" key="18">
    <source>
        <dbReference type="Proteomes" id="UP000321501"/>
    </source>
</evidence>
<evidence type="ECO:0000256" key="5">
    <source>
        <dbReference type="ARBA" id="ARBA00022722"/>
    </source>
</evidence>
<keyword evidence="8" id="KW-0227">DNA damage</keyword>
<dbReference type="GO" id="GO:0008821">
    <property type="term" value="F:crossover junction DNA endonuclease activity"/>
    <property type="evidence" value="ECO:0007669"/>
    <property type="project" value="UniProtKB-EC"/>
</dbReference>
<evidence type="ECO:0000256" key="12">
    <source>
        <dbReference type="ARBA" id="ARBA00023204"/>
    </source>
</evidence>
<dbReference type="EC" id="3.1.21.10" evidence="14"/>
<dbReference type="GO" id="GO:0006281">
    <property type="term" value="P:DNA repair"/>
    <property type="evidence" value="ECO:0007669"/>
    <property type="project" value="UniProtKB-KW"/>
</dbReference>
<comment type="cofactor">
    <cofactor evidence="1">
        <name>Mg(2+)</name>
        <dbReference type="ChEBI" id="CHEBI:18420"/>
    </cofactor>
</comment>
<evidence type="ECO:0000256" key="16">
    <source>
        <dbReference type="ARBA" id="ARBA00031953"/>
    </source>
</evidence>
<dbReference type="Gene3D" id="3.30.1330.70">
    <property type="entry name" value="Holliday junction resolvase RusA"/>
    <property type="match status" value="1"/>
</dbReference>
<keyword evidence="11" id="KW-0233">DNA recombination</keyword>
<keyword evidence="5" id="KW-0540">Nuclease</keyword>
<dbReference type="InterPro" id="IPR016281">
    <property type="entry name" value="Endonuclease_RusA"/>
</dbReference>
<evidence type="ECO:0000256" key="2">
    <source>
        <dbReference type="ARBA" id="ARBA00008865"/>
    </source>
</evidence>
<dbReference type="GO" id="GO:0000287">
    <property type="term" value="F:magnesium ion binding"/>
    <property type="evidence" value="ECO:0007669"/>
    <property type="project" value="InterPro"/>
</dbReference>
<evidence type="ECO:0000256" key="6">
    <source>
        <dbReference type="ARBA" id="ARBA00022723"/>
    </source>
</evidence>
<dbReference type="GO" id="GO:0006310">
    <property type="term" value="P:DNA recombination"/>
    <property type="evidence" value="ECO:0007669"/>
    <property type="project" value="UniProtKB-KW"/>
</dbReference>
<keyword evidence="10" id="KW-0460">Magnesium</keyword>
<dbReference type="Pfam" id="PF05866">
    <property type="entry name" value="RusA"/>
    <property type="match status" value="1"/>
</dbReference>
<evidence type="ECO:0000256" key="8">
    <source>
        <dbReference type="ARBA" id="ARBA00022763"/>
    </source>
</evidence>
<evidence type="ECO:0000256" key="11">
    <source>
        <dbReference type="ARBA" id="ARBA00023172"/>
    </source>
</evidence>
<dbReference type="Proteomes" id="UP000321501">
    <property type="component" value="Chromosome"/>
</dbReference>
<comment type="subunit">
    <text evidence="3">Homodimer.</text>
</comment>
<dbReference type="InterPro" id="IPR036614">
    <property type="entry name" value="RusA-like_sf"/>
</dbReference>
<evidence type="ECO:0000256" key="3">
    <source>
        <dbReference type="ARBA" id="ARBA00011738"/>
    </source>
</evidence>
<name>A0A510KGA7_9FUSO</name>
<dbReference type="RefSeq" id="WP_146964840.1">
    <property type="nucleotide sequence ID" value="NZ_AP019835.1"/>
</dbReference>
<organism evidence="17 18">
    <name type="scientific">Leptotrichia wadei</name>
    <dbReference type="NCBI Taxonomy" id="157687"/>
    <lineage>
        <taxon>Bacteria</taxon>
        <taxon>Fusobacteriati</taxon>
        <taxon>Fusobacteriota</taxon>
        <taxon>Fusobacteriia</taxon>
        <taxon>Fusobacteriales</taxon>
        <taxon>Leptotrichiaceae</taxon>
        <taxon>Leptotrichia</taxon>
    </lineage>
</organism>
<keyword evidence="6" id="KW-0479">Metal-binding</keyword>
<comment type="catalytic activity">
    <reaction evidence="13">
        <text>Endonucleolytic cleavage at a junction such as a reciprocal single-stranded crossover between two homologous DNA duplexes (Holliday junction).</text>
        <dbReference type="EC" id="3.1.21.10"/>
    </reaction>
</comment>
<dbReference type="EMBL" id="AP019835">
    <property type="protein sequence ID" value="BBM50706.1"/>
    <property type="molecule type" value="Genomic_DNA"/>
</dbReference>
<dbReference type="SUPFAM" id="SSF103084">
    <property type="entry name" value="Holliday junction resolvase RusA"/>
    <property type="match status" value="1"/>
</dbReference>
<evidence type="ECO:0000256" key="10">
    <source>
        <dbReference type="ARBA" id="ARBA00022842"/>
    </source>
</evidence>
<keyword evidence="7" id="KW-0255">Endonuclease</keyword>
<keyword evidence="12" id="KW-0234">DNA repair</keyword>
<comment type="similarity">
    <text evidence="2">Belongs to the RusA family.</text>
</comment>
<dbReference type="PIRSF" id="PIRSF001007">
    <property type="entry name" value="RusA"/>
    <property type="match status" value="1"/>
</dbReference>
<dbReference type="AlphaFoldDB" id="A0A510KGA7"/>
<evidence type="ECO:0000313" key="17">
    <source>
        <dbReference type="EMBL" id="BBM50706.1"/>
    </source>
</evidence>
<evidence type="ECO:0000256" key="4">
    <source>
        <dbReference type="ARBA" id="ARBA00014885"/>
    </source>
</evidence>
<keyword evidence="9" id="KW-0378">Hydrolase</keyword>
<evidence type="ECO:0000256" key="7">
    <source>
        <dbReference type="ARBA" id="ARBA00022759"/>
    </source>
</evidence>
<reference evidence="17 18" key="1">
    <citation type="submission" date="2019-07" db="EMBL/GenBank/DDBJ databases">
        <title>Complete Genome Sequence of Leptotrichia wadei Strain JMUB3934.</title>
        <authorList>
            <person name="Watanabe S."/>
            <person name="Cui L."/>
        </authorList>
    </citation>
    <scope>NUCLEOTIDE SEQUENCE [LARGE SCALE GENOMIC DNA]</scope>
    <source>
        <strain evidence="17 18">JMUB3934</strain>
    </source>
</reference>
<evidence type="ECO:0000256" key="15">
    <source>
        <dbReference type="ARBA" id="ARBA00030920"/>
    </source>
</evidence>
<dbReference type="InterPro" id="IPR008822">
    <property type="entry name" value="Endonuclease_RusA-like"/>
</dbReference>
<evidence type="ECO:0000256" key="9">
    <source>
        <dbReference type="ARBA" id="ARBA00022801"/>
    </source>
</evidence>
<evidence type="ECO:0000256" key="1">
    <source>
        <dbReference type="ARBA" id="ARBA00001946"/>
    </source>
</evidence>
<sequence>MIKLELSVIPPSVNTLWVNKNKGRYKSKKGKEFEETAAYELKKQYKGEPTKQRLKVEIWLYFKTKTKRDIDNYNKAILDSLKGIVIEDDELIDDLTVHKIKGYGKDKVYIEILERGN</sequence>
<protein>
    <recommendedName>
        <fullName evidence="4">Crossover junction endodeoxyribonuclease RusA</fullName>
        <ecNumber evidence="14">3.1.21.10</ecNumber>
    </recommendedName>
    <alternativeName>
        <fullName evidence="15">Holliday junction nuclease RusA</fullName>
    </alternativeName>
    <alternativeName>
        <fullName evidence="16">Holliday junction resolvase</fullName>
    </alternativeName>
</protein>
<proteinExistence type="inferred from homology"/>
<accession>A0A510KGA7</accession>
<evidence type="ECO:0000256" key="14">
    <source>
        <dbReference type="ARBA" id="ARBA00029488"/>
    </source>
</evidence>
<evidence type="ECO:0000256" key="13">
    <source>
        <dbReference type="ARBA" id="ARBA00029354"/>
    </source>
</evidence>
<gene>
    <name evidence="17" type="primary">rusA</name>
    <name evidence="17" type="ORF">JMUB3934_2018</name>
</gene>